<name>A0A7H8NJR1_9ACTN</name>
<evidence type="ECO:0000256" key="1">
    <source>
        <dbReference type="SAM" id="MobiDB-lite"/>
    </source>
</evidence>
<evidence type="ECO:0000313" key="2">
    <source>
        <dbReference type="EMBL" id="QKW54791.1"/>
    </source>
</evidence>
<reference evidence="2 3" key="1">
    <citation type="submission" date="2020-06" db="EMBL/GenBank/DDBJ databases">
        <title>Genome mining for natural products.</title>
        <authorList>
            <person name="Zhang B."/>
            <person name="Shi J."/>
            <person name="Ge H."/>
        </authorList>
    </citation>
    <scope>NUCLEOTIDE SEQUENCE [LARGE SCALE GENOMIC DNA]</scope>
    <source>
        <strain evidence="2 3">NA00687</strain>
    </source>
</reference>
<feature type="region of interest" description="Disordered" evidence="1">
    <location>
        <begin position="25"/>
        <end position="62"/>
    </location>
</feature>
<keyword evidence="2" id="KW-0418">Kinase</keyword>
<dbReference type="EMBL" id="CP054929">
    <property type="protein sequence ID" value="QKW54791.1"/>
    <property type="molecule type" value="Genomic_DNA"/>
</dbReference>
<dbReference type="UniPathway" id="UPA00164"/>
<dbReference type="GO" id="GO:0005978">
    <property type="term" value="P:glycogen biosynthetic process"/>
    <property type="evidence" value="ECO:0007669"/>
    <property type="project" value="UniProtKB-UniPathway"/>
</dbReference>
<evidence type="ECO:0000313" key="3">
    <source>
        <dbReference type="Proteomes" id="UP000509303"/>
    </source>
</evidence>
<keyword evidence="3" id="KW-1185">Reference proteome</keyword>
<dbReference type="InterPro" id="IPR011009">
    <property type="entry name" value="Kinase-like_dom_sf"/>
</dbReference>
<protein>
    <submittedName>
        <fullName evidence="2">Maltokinase</fullName>
    </submittedName>
</protein>
<dbReference type="SUPFAM" id="SSF56112">
    <property type="entry name" value="Protein kinase-like (PK-like)"/>
    <property type="match status" value="1"/>
</dbReference>
<organism evidence="2 3">
    <name type="scientific">Streptomyces buecherae</name>
    <dbReference type="NCBI Taxonomy" id="2763006"/>
    <lineage>
        <taxon>Bacteria</taxon>
        <taxon>Bacillati</taxon>
        <taxon>Actinomycetota</taxon>
        <taxon>Actinomycetes</taxon>
        <taxon>Kitasatosporales</taxon>
        <taxon>Streptomycetaceae</taxon>
        <taxon>Streptomyces</taxon>
    </lineage>
</organism>
<dbReference type="Gene3D" id="3.90.1200.10">
    <property type="match status" value="1"/>
</dbReference>
<dbReference type="Proteomes" id="UP000509303">
    <property type="component" value="Chromosome"/>
</dbReference>
<sequence length="457" mass="48046">MAKPSSASRARRPGAPEPADCYQLLLGVLPPNPHGAGPPPANRAARTEPGPAAAHAAANGAGEPVVAREAAPPRLAHALIGRPATGPLAGALLYEALADPRQAALLLERLRLPGTLGPLRFRRAPGAAIEADLTPRPLAAEQSNSSVVYGDAYILKVFRRIAPGINPDLEVALALTRTGCRRVPPPTAWFEAAGAGAPATLGLLQPYLADCADGWQYALDQLARGADFTAAAHALGQATAEVHLALARSLPTAEIGPPQIEHLTAAMSRRLDAAAGAVPALRPFRRALRGAYADLAALGDSGRAWPAQRIHGDLHLGQALRSTRDGRWSLIDFEGEPASPLAERRRLQPVVRDIAGMLRSFDYAAAVGAGGAHGGPQSAAGSREPREWARRSRAAYCAGYAAACGHDPRAEPELLRAYETDKAVYEVLYEARHRPDWLPVPLSAIRRLAGPAARDTA</sequence>
<feature type="compositionally biased region" description="Pro residues" evidence="1">
    <location>
        <begin position="30"/>
        <end position="41"/>
    </location>
</feature>
<dbReference type="GO" id="GO:0016301">
    <property type="term" value="F:kinase activity"/>
    <property type="evidence" value="ECO:0007669"/>
    <property type="project" value="UniProtKB-KW"/>
</dbReference>
<gene>
    <name evidence="2" type="ORF">HUT08_26545</name>
</gene>
<proteinExistence type="predicted"/>
<accession>A0A7H8NJR1</accession>
<keyword evidence="2" id="KW-0808">Transferase</keyword>
<feature type="compositionally biased region" description="Low complexity" evidence="1">
    <location>
        <begin position="42"/>
        <end position="62"/>
    </location>
</feature>
<dbReference type="AlphaFoldDB" id="A0A7H8NJR1"/>